<feature type="region of interest" description="Disordered" evidence="1">
    <location>
        <begin position="1"/>
        <end position="29"/>
    </location>
</feature>
<gene>
    <name evidence="3" type="ORF">H9623_08120</name>
</gene>
<dbReference type="EMBL" id="JACSPN010000008">
    <property type="protein sequence ID" value="MBE7700267.1"/>
    <property type="molecule type" value="Genomic_DNA"/>
</dbReference>
<dbReference type="AlphaFoldDB" id="A0A9D5YYU7"/>
<organism evidence="3 4">
    <name type="scientific">Oerskovia douganii</name>
    <dbReference type="NCBI Taxonomy" id="2762210"/>
    <lineage>
        <taxon>Bacteria</taxon>
        <taxon>Bacillati</taxon>
        <taxon>Actinomycetota</taxon>
        <taxon>Actinomycetes</taxon>
        <taxon>Micrococcales</taxon>
        <taxon>Cellulomonadaceae</taxon>
        <taxon>Oerskovia</taxon>
    </lineage>
</organism>
<feature type="transmembrane region" description="Helical" evidence="2">
    <location>
        <begin position="132"/>
        <end position="152"/>
    </location>
</feature>
<dbReference type="Proteomes" id="UP000822993">
    <property type="component" value="Unassembled WGS sequence"/>
</dbReference>
<evidence type="ECO:0000256" key="1">
    <source>
        <dbReference type="SAM" id="MobiDB-lite"/>
    </source>
</evidence>
<feature type="transmembrane region" description="Helical" evidence="2">
    <location>
        <begin position="59"/>
        <end position="81"/>
    </location>
</feature>
<keyword evidence="2" id="KW-1133">Transmembrane helix</keyword>
<sequence>MSDPNFPPRSNVPPPGTPGYPAVPPAIPPVVPPDPHADFVPPEPVNPADPRLAVEVGRFWAGAAATALVAALIGLVAVIILERIFSLSLVPPPDLFATGSHQAAFAIDGAVLALLAAGLLHVLILTTPRPRAFFGWIMALVIVVITALPFAWTSDLTAAALSGLVNLLIGVAIWSLLAGVAGRTIVRAA</sequence>
<keyword evidence="4" id="KW-1185">Reference proteome</keyword>
<keyword evidence="2" id="KW-0472">Membrane</keyword>
<feature type="transmembrane region" description="Helical" evidence="2">
    <location>
        <begin position="101"/>
        <end position="125"/>
    </location>
</feature>
<comment type="caution">
    <text evidence="3">The sequence shown here is derived from an EMBL/GenBank/DDBJ whole genome shotgun (WGS) entry which is preliminary data.</text>
</comment>
<protein>
    <submittedName>
        <fullName evidence="3">Uncharacterized protein</fullName>
    </submittedName>
</protein>
<dbReference type="RefSeq" id="WP_193719552.1">
    <property type="nucleotide sequence ID" value="NZ_JACSPN010000008.1"/>
</dbReference>
<name>A0A9D5YYU7_9CELL</name>
<evidence type="ECO:0000313" key="4">
    <source>
        <dbReference type="Proteomes" id="UP000822993"/>
    </source>
</evidence>
<keyword evidence="2" id="KW-0812">Transmembrane</keyword>
<feature type="transmembrane region" description="Helical" evidence="2">
    <location>
        <begin position="158"/>
        <end position="181"/>
    </location>
</feature>
<proteinExistence type="predicted"/>
<accession>A0A9D5YYU7</accession>
<reference evidence="3 4" key="1">
    <citation type="submission" date="2020-08" db="EMBL/GenBank/DDBJ databases">
        <title>A Genomic Blueprint of the Chicken Gut Microbiome.</title>
        <authorList>
            <person name="Gilroy R."/>
            <person name="Ravi A."/>
            <person name="Getino M."/>
            <person name="Pursley I."/>
            <person name="Horton D.L."/>
            <person name="Alikhan N.-F."/>
            <person name="Baker D."/>
            <person name="Gharbi K."/>
            <person name="Hall N."/>
            <person name="Watson M."/>
            <person name="Adriaenssens E.M."/>
            <person name="Foster-Nyarko E."/>
            <person name="Jarju S."/>
            <person name="Secka A."/>
            <person name="Antonio M."/>
            <person name="Oren A."/>
            <person name="Chaudhuri R."/>
            <person name="La Ragione R.M."/>
            <person name="Hildebrand F."/>
            <person name="Pallen M.J."/>
        </authorList>
    </citation>
    <scope>NUCLEOTIDE SEQUENCE [LARGE SCALE GENOMIC DNA]</scope>
    <source>
        <strain evidence="3 4">Sa1BUA8</strain>
    </source>
</reference>
<evidence type="ECO:0000313" key="3">
    <source>
        <dbReference type="EMBL" id="MBE7700267.1"/>
    </source>
</evidence>
<evidence type="ECO:0000256" key="2">
    <source>
        <dbReference type="SAM" id="Phobius"/>
    </source>
</evidence>